<dbReference type="PANTHER" id="PTHR43283:SF3">
    <property type="entry name" value="BETA-LACTAMASE FAMILY PROTEIN (AFU_ORTHOLOGUE AFUA_5G07500)"/>
    <property type="match status" value="1"/>
</dbReference>
<dbReference type="InterPro" id="IPR012338">
    <property type="entry name" value="Beta-lactam/transpept-like"/>
</dbReference>
<protein>
    <submittedName>
        <fullName evidence="2">Beta-lactamase</fullName>
    </submittedName>
</protein>
<dbReference type="EMBL" id="LN606600">
    <property type="protein sequence ID" value="CEF41767.1"/>
    <property type="molecule type" value="Genomic_DNA"/>
</dbReference>
<dbReference type="Proteomes" id="UP000056109">
    <property type="component" value="Chromosome I"/>
</dbReference>
<dbReference type="PANTHER" id="PTHR43283">
    <property type="entry name" value="BETA-LACTAMASE-RELATED"/>
    <property type="match status" value="1"/>
</dbReference>
<evidence type="ECO:0000313" key="2">
    <source>
        <dbReference type="EMBL" id="CEF41767.1"/>
    </source>
</evidence>
<reference evidence="3" key="1">
    <citation type="submission" date="2014-09" db="EMBL/GenBank/DDBJ databases">
        <authorList>
            <person name="Illeghems K.G."/>
        </authorList>
    </citation>
    <scope>NUCLEOTIDE SEQUENCE [LARGE SCALE GENOMIC DNA]</scope>
    <source>
        <strain evidence="3">108B</strain>
    </source>
</reference>
<accession>A0A0U5EYX6</accession>
<proteinExistence type="predicted"/>
<gene>
    <name evidence="2" type="ORF">ASN_2477</name>
</gene>
<organism evidence="2 3">
    <name type="scientific">Acetobacter senegalensis</name>
    <dbReference type="NCBI Taxonomy" id="446692"/>
    <lineage>
        <taxon>Bacteria</taxon>
        <taxon>Pseudomonadati</taxon>
        <taxon>Pseudomonadota</taxon>
        <taxon>Alphaproteobacteria</taxon>
        <taxon>Acetobacterales</taxon>
        <taxon>Acetobacteraceae</taxon>
        <taxon>Acetobacter</taxon>
    </lineage>
</organism>
<evidence type="ECO:0000259" key="1">
    <source>
        <dbReference type="Pfam" id="PF00144"/>
    </source>
</evidence>
<dbReference type="KEGG" id="asz:ASN_2477"/>
<dbReference type="PATRIC" id="fig|446692.3.peg.2580"/>
<dbReference type="Pfam" id="PF00144">
    <property type="entry name" value="Beta-lactamase"/>
    <property type="match status" value="1"/>
</dbReference>
<dbReference type="SUPFAM" id="SSF56601">
    <property type="entry name" value="beta-lactamase/transpeptidase-like"/>
    <property type="match status" value="1"/>
</dbReference>
<dbReference type="InterPro" id="IPR001466">
    <property type="entry name" value="Beta-lactam-related"/>
</dbReference>
<name>A0A0U5EYX6_9PROT</name>
<dbReference type="InterPro" id="IPR050789">
    <property type="entry name" value="Diverse_Enzym_Activities"/>
</dbReference>
<sequence>MRSVLHPIWARRGCAHRLKSGRACSTSGTCLRAICPRPIRPCATPYGFWMMPSKQESVDMSDALTRALDAVMADCIENNLLVGADIAVMHHGMLRYRKAWGWHDREARRRMTTDAIFRYASLTKAIVSVAALRLAEMGTIDLRAPVTRYLPEFQPALPSGEQPEITITHLLTHTAGLSYGFLQGEDSPYRRAGISDGLDAVPISNDENLRRLGQVPLFYAPGTQWEYSLATDVLGSVIEHVTHETLSAAVRRLITEPAGMRDTDFRPTDRSRVSVPYLDGDPVPRRMQAQTFAAIPTGIVHFGPERAWTPGTAESGGAGLFGSADDYVRFLELLRNGGAPLLGLNSMRLLVTNAIGDLSVSFLGPGWGFGLGVAVLKDPVIAATPQAAGTWLWSGAYGNHWFVDPANALSVVILTNTAFAGMAGPVPDRIRDTIYARL</sequence>
<evidence type="ECO:0000313" key="3">
    <source>
        <dbReference type="Proteomes" id="UP000056109"/>
    </source>
</evidence>
<feature type="domain" description="Beta-lactamase-related" evidence="1">
    <location>
        <begin position="69"/>
        <end position="420"/>
    </location>
</feature>
<dbReference type="AlphaFoldDB" id="A0A0U5EYX6"/>
<dbReference type="Gene3D" id="3.40.710.10">
    <property type="entry name" value="DD-peptidase/beta-lactamase superfamily"/>
    <property type="match status" value="1"/>
</dbReference>
<keyword evidence="3" id="KW-1185">Reference proteome</keyword>